<evidence type="ECO:0000313" key="4">
    <source>
        <dbReference type="EMBL" id="KAH7129745.1"/>
    </source>
</evidence>
<feature type="domain" description="NACHT" evidence="3">
    <location>
        <begin position="102"/>
        <end position="257"/>
    </location>
</feature>
<feature type="region of interest" description="Disordered" evidence="2">
    <location>
        <begin position="515"/>
        <end position="583"/>
    </location>
</feature>
<feature type="compositionally biased region" description="Acidic residues" evidence="2">
    <location>
        <begin position="527"/>
        <end position="567"/>
    </location>
</feature>
<keyword evidence="1" id="KW-0677">Repeat</keyword>
<reference evidence="4" key="1">
    <citation type="journal article" date="2021" name="Nat. Commun.">
        <title>Genetic determinants of endophytism in the Arabidopsis root mycobiome.</title>
        <authorList>
            <person name="Mesny F."/>
            <person name="Miyauchi S."/>
            <person name="Thiergart T."/>
            <person name="Pickel B."/>
            <person name="Atanasova L."/>
            <person name="Karlsson M."/>
            <person name="Huettel B."/>
            <person name="Barry K.W."/>
            <person name="Haridas S."/>
            <person name="Chen C."/>
            <person name="Bauer D."/>
            <person name="Andreopoulos W."/>
            <person name="Pangilinan J."/>
            <person name="LaButti K."/>
            <person name="Riley R."/>
            <person name="Lipzen A."/>
            <person name="Clum A."/>
            <person name="Drula E."/>
            <person name="Henrissat B."/>
            <person name="Kohler A."/>
            <person name="Grigoriev I.V."/>
            <person name="Martin F.M."/>
            <person name="Hacquard S."/>
        </authorList>
    </citation>
    <scope>NUCLEOTIDE SEQUENCE</scope>
    <source>
        <strain evidence="4">MPI-CAGE-AT-0021</strain>
    </source>
</reference>
<dbReference type="Proteomes" id="UP000717696">
    <property type="component" value="Unassembled WGS sequence"/>
</dbReference>
<comment type="caution">
    <text evidence="4">The sequence shown here is derived from an EMBL/GenBank/DDBJ whole genome shotgun (WGS) entry which is preliminary data.</text>
</comment>
<dbReference type="PANTHER" id="PTHR10039:SF14">
    <property type="entry name" value="NACHT DOMAIN-CONTAINING PROTEIN"/>
    <property type="match status" value="1"/>
</dbReference>
<dbReference type="SUPFAM" id="SSF52540">
    <property type="entry name" value="P-loop containing nucleoside triphosphate hydrolases"/>
    <property type="match status" value="1"/>
</dbReference>
<feature type="region of interest" description="Disordered" evidence="2">
    <location>
        <begin position="1"/>
        <end position="20"/>
    </location>
</feature>
<dbReference type="EMBL" id="JAGMUU010000020">
    <property type="protein sequence ID" value="KAH7129745.1"/>
    <property type="molecule type" value="Genomic_DNA"/>
</dbReference>
<dbReference type="InterPro" id="IPR007111">
    <property type="entry name" value="NACHT_NTPase"/>
</dbReference>
<evidence type="ECO:0000256" key="2">
    <source>
        <dbReference type="SAM" id="MobiDB-lite"/>
    </source>
</evidence>
<organism evidence="4 5">
    <name type="scientific">Dactylonectria estremocensis</name>
    <dbReference type="NCBI Taxonomy" id="1079267"/>
    <lineage>
        <taxon>Eukaryota</taxon>
        <taxon>Fungi</taxon>
        <taxon>Dikarya</taxon>
        <taxon>Ascomycota</taxon>
        <taxon>Pezizomycotina</taxon>
        <taxon>Sordariomycetes</taxon>
        <taxon>Hypocreomycetidae</taxon>
        <taxon>Hypocreales</taxon>
        <taxon>Nectriaceae</taxon>
        <taxon>Dactylonectria</taxon>
    </lineage>
</organism>
<accession>A0A9P9E1K3</accession>
<dbReference type="InterPro" id="IPR056884">
    <property type="entry name" value="NPHP3-like_N"/>
</dbReference>
<dbReference type="AlphaFoldDB" id="A0A9P9E1K3"/>
<dbReference type="InterPro" id="IPR027417">
    <property type="entry name" value="P-loop_NTPase"/>
</dbReference>
<protein>
    <submittedName>
        <fullName evidence="4">NACHT domain-containing protein</fullName>
    </submittedName>
</protein>
<dbReference type="PROSITE" id="PS50837">
    <property type="entry name" value="NACHT"/>
    <property type="match status" value="1"/>
</dbReference>
<dbReference type="OrthoDB" id="4769980at2759"/>
<sequence length="583" mass="65959">MAEHDTKITKIGHSGEGSLVNNTDQGTIHLNQGGTQNIASTINNLFGSANVSQRSLWNQPGADPYGDKARIEHDKGGLVEDSCKWILGHPNFMSWRNGPDNQFLWMKGNFGTGKTMLLASIVNELANDQSSSDDPDGEVAVTVSYFFCQRTDQRINNAISVLKGLIYILIDRNPSLEKFRDDAKTVGTPDDTNYVNAVFSLSRILTRALDQIQNPVYLIIDALDECEKEGRGKILNEIPKIAVQCSHVRWLVSSRDDNQIREGFKSKNNSTRLEIELDGKTMLDAVNKYLDHKLSTLECLKHDTDFRSLVFNKICDKTNSNFLWVSLICLCISIDFRQVEESEKWRVLEMLDKAPAELLHMLIQTLIKCGYQEYQLFRDGEYKEDKLLEAAIAKYKEAISMANNTWPVYLNGKIKANIYISQCHRELSHKSMPTDKKMEQVEMAEKFITEAQKLAESAENAQDRGLLQWVRIERAVLCARRVLIKLKDPEALADQQMVPFPRLLLQKRAVEEDVVDGDANGDVGIKEEDDDGIEEDDDGLEEDDDGMEVDNDGLGEDDDGPEEDEYGLEIHLPYSPWQSCPQK</sequence>
<dbReference type="Gene3D" id="3.40.50.300">
    <property type="entry name" value="P-loop containing nucleotide triphosphate hydrolases"/>
    <property type="match status" value="1"/>
</dbReference>
<gene>
    <name evidence="4" type="ORF">B0J13DRAFT_678829</name>
</gene>
<evidence type="ECO:0000313" key="5">
    <source>
        <dbReference type="Proteomes" id="UP000717696"/>
    </source>
</evidence>
<evidence type="ECO:0000259" key="3">
    <source>
        <dbReference type="PROSITE" id="PS50837"/>
    </source>
</evidence>
<keyword evidence="5" id="KW-1185">Reference proteome</keyword>
<dbReference type="Pfam" id="PF24883">
    <property type="entry name" value="NPHP3_N"/>
    <property type="match status" value="1"/>
</dbReference>
<evidence type="ECO:0000256" key="1">
    <source>
        <dbReference type="ARBA" id="ARBA00022737"/>
    </source>
</evidence>
<dbReference type="PANTHER" id="PTHR10039">
    <property type="entry name" value="AMELOGENIN"/>
    <property type="match status" value="1"/>
</dbReference>
<proteinExistence type="predicted"/>
<name>A0A9P9E1K3_9HYPO</name>